<sequence>MNIDKLPDECLLYIFNLFNTFGTLLNCAAVCERWKYLVLERLHNVKYLTDSLEKDAYPASYTMFFKDDELERLEQLKWFPRLKILDVERTLDNDFISNVEVKGLQFKCDYFIDLEDVICHNSSLEMLAIKEVSNFFANEIQGPKMKQLFVTSIVSEFASCARYFPNLQRLHIERYDRSPFDDEFYVGPVLEKLEILEICFYLDLYGELEHYHGFSLADHCPHLKSAFHYIQTDQDFHVNSGIKNHFLEDLVLQFHENQNWSVLRRILSKYPNLKHLAVRGGEAISDRNIPELLELLPRIILIDIRYSRKVTEKSTEYIDQYCGRHNRSISFYYQKWPKITKKWPQLSAKRVRIGRGFDFMKYCFLRNHNRLPILLDPDQ</sequence>
<dbReference type="InterPro" id="IPR032675">
    <property type="entry name" value="LRR_dom_sf"/>
</dbReference>
<dbReference type="PROSITE" id="PS50181">
    <property type="entry name" value="FBOX"/>
    <property type="match status" value="1"/>
</dbReference>
<dbReference type="Gene3D" id="3.80.10.10">
    <property type="entry name" value="Ribonuclease Inhibitor"/>
    <property type="match status" value="1"/>
</dbReference>
<organism evidence="2 3">
    <name type="scientific">Tetranychus urticae</name>
    <name type="common">Two-spotted spider mite</name>
    <dbReference type="NCBI Taxonomy" id="32264"/>
    <lineage>
        <taxon>Eukaryota</taxon>
        <taxon>Metazoa</taxon>
        <taxon>Ecdysozoa</taxon>
        <taxon>Arthropoda</taxon>
        <taxon>Chelicerata</taxon>
        <taxon>Arachnida</taxon>
        <taxon>Acari</taxon>
        <taxon>Acariformes</taxon>
        <taxon>Trombidiformes</taxon>
        <taxon>Prostigmata</taxon>
        <taxon>Eleutherengona</taxon>
        <taxon>Raphignathae</taxon>
        <taxon>Tetranychoidea</taxon>
        <taxon>Tetranychidae</taxon>
        <taxon>Tetranychus</taxon>
    </lineage>
</organism>
<dbReference type="Gene3D" id="1.20.1280.50">
    <property type="match status" value="1"/>
</dbReference>
<dbReference type="InterPro" id="IPR001810">
    <property type="entry name" value="F-box_dom"/>
</dbReference>
<reference evidence="2" key="2">
    <citation type="submission" date="2015-06" db="UniProtKB">
        <authorList>
            <consortium name="EnsemblMetazoa"/>
        </authorList>
    </citation>
    <scope>IDENTIFICATION</scope>
</reference>
<accession>T1K7A0</accession>
<dbReference type="Proteomes" id="UP000015104">
    <property type="component" value="Unassembled WGS sequence"/>
</dbReference>
<protein>
    <recommendedName>
        <fullName evidence="1">F-box domain-containing protein</fullName>
    </recommendedName>
</protein>
<dbReference type="SUPFAM" id="SSF81383">
    <property type="entry name" value="F-box domain"/>
    <property type="match status" value="1"/>
</dbReference>
<dbReference type="EnsemblMetazoa" id="tetur06g03470.1">
    <property type="protein sequence ID" value="tetur06g03470.1"/>
    <property type="gene ID" value="tetur06g03470"/>
</dbReference>
<feature type="domain" description="F-box" evidence="1">
    <location>
        <begin position="1"/>
        <end position="48"/>
    </location>
</feature>
<dbReference type="OMA" id="DECLLYI"/>
<keyword evidence="3" id="KW-1185">Reference proteome</keyword>
<evidence type="ECO:0000259" key="1">
    <source>
        <dbReference type="PROSITE" id="PS50181"/>
    </source>
</evidence>
<reference evidence="3" key="1">
    <citation type="submission" date="2011-08" db="EMBL/GenBank/DDBJ databases">
        <authorList>
            <person name="Rombauts S."/>
        </authorList>
    </citation>
    <scope>NUCLEOTIDE SEQUENCE</scope>
    <source>
        <strain evidence="3">London</strain>
    </source>
</reference>
<dbReference type="AlphaFoldDB" id="T1K7A0"/>
<dbReference type="EMBL" id="CAEY01001801">
    <property type="status" value="NOT_ANNOTATED_CDS"/>
    <property type="molecule type" value="Genomic_DNA"/>
</dbReference>
<proteinExistence type="predicted"/>
<evidence type="ECO:0000313" key="3">
    <source>
        <dbReference type="Proteomes" id="UP000015104"/>
    </source>
</evidence>
<dbReference type="HOGENOM" id="CLU_029073_1_0_1"/>
<dbReference type="SUPFAM" id="SSF52047">
    <property type="entry name" value="RNI-like"/>
    <property type="match status" value="1"/>
</dbReference>
<dbReference type="InterPro" id="IPR036047">
    <property type="entry name" value="F-box-like_dom_sf"/>
</dbReference>
<dbReference type="Pfam" id="PF12937">
    <property type="entry name" value="F-box-like"/>
    <property type="match status" value="1"/>
</dbReference>
<name>T1K7A0_TETUR</name>
<dbReference type="OrthoDB" id="10257471at2759"/>
<dbReference type="KEGG" id="tut:107361397"/>
<evidence type="ECO:0000313" key="2">
    <source>
        <dbReference type="EnsemblMetazoa" id="tetur06g03470.1"/>
    </source>
</evidence>
<gene>
    <name evidence="2" type="primary">107361397</name>
</gene>